<dbReference type="AlphaFoldDB" id="A0A645FSZ6"/>
<organism evidence="1">
    <name type="scientific">bioreactor metagenome</name>
    <dbReference type="NCBI Taxonomy" id="1076179"/>
    <lineage>
        <taxon>unclassified sequences</taxon>
        <taxon>metagenomes</taxon>
        <taxon>ecological metagenomes</taxon>
    </lineage>
</organism>
<proteinExistence type="predicted"/>
<comment type="caution">
    <text evidence="1">The sequence shown here is derived from an EMBL/GenBank/DDBJ whole genome shotgun (WGS) entry which is preliminary data.</text>
</comment>
<evidence type="ECO:0000313" key="1">
    <source>
        <dbReference type="EMBL" id="MPN17571.1"/>
    </source>
</evidence>
<gene>
    <name evidence="1" type="ORF">SDC9_164926</name>
</gene>
<accession>A0A645FSZ6</accession>
<reference evidence="1" key="1">
    <citation type="submission" date="2019-08" db="EMBL/GenBank/DDBJ databases">
        <authorList>
            <person name="Kucharzyk K."/>
            <person name="Murdoch R.W."/>
            <person name="Higgins S."/>
            <person name="Loffler F."/>
        </authorList>
    </citation>
    <scope>NUCLEOTIDE SEQUENCE</scope>
</reference>
<sequence>MQTDATTSKVVSITVLHLIKTVEYALLILIFYTNTRVCHTDLKR</sequence>
<name>A0A645FSZ6_9ZZZZ</name>
<protein>
    <submittedName>
        <fullName evidence="1">Uncharacterized protein</fullName>
    </submittedName>
</protein>
<dbReference type="EMBL" id="VSSQ01064735">
    <property type="protein sequence ID" value="MPN17571.1"/>
    <property type="molecule type" value="Genomic_DNA"/>
</dbReference>